<reference evidence="6" key="1">
    <citation type="journal article" date="2012" name="Nature">
        <title>The oyster genome reveals stress adaptation and complexity of shell formation.</title>
        <authorList>
            <person name="Zhang G."/>
            <person name="Fang X."/>
            <person name="Guo X."/>
            <person name="Li L."/>
            <person name="Luo R."/>
            <person name="Xu F."/>
            <person name="Yang P."/>
            <person name="Zhang L."/>
            <person name="Wang X."/>
            <person name="Qi H."/>
            <person name="Xiong Z."/>
            <person name="Que H."/>
            <person name="Xie Y."/>
            <person name="Holland P.W."/>
            <person name="Paps J."/>
            <person name="Zhu Y."/>
            <person name="Wu F."/>
            <person name="Chen Y."/>
            <person name="Wang J."/>
            <person name="Peng C."/>
            <person name="Meng J."/>
            <person name="Yang L."/>
            <person name="Liu J."/>
            <person name="Wen B."/>
            <person name="Zhang N."/>
            <person name="Huang Z."/>
            <person name="Zhu Q."/>
            <person name="Feng Y."/>
            <person name="Mount A."/>
            <person name="Hedgecock D."/>
            <person name="Xu Z."/>
            <person name="Liu Y."/>
            <person name="Domazet-Loso T."/>
            <person name="Du Y."/>
            <person name="Sun X."/>
            <person name="Zhang S."/>
            <person name="Liu B."/>
            <person name="Cheng P."/>
            <person name="Jiang X."/>
            <person name="Li J."/>
            <person name="Fan D."/>
            <person name="Wang W."/>
            <person name="Fu W."/>
            <person name="Wang T."/>
            <person name="Wang B."/>
            <person name="Zhang J."/>
            <person name="Peng Z."/>
            <person name="Li Y."/>
            <person name="Li N."/>
            <person name="Wang J."/>
            <person name="Chen M."/>
            <person name="He Y."/>
            <person name="Tan F."/>
            <person name="Song X."/>
            <person name="Zheng Q."/>
            <person name="Huang R."/>
            <person name="Yang H."/>
            <person name="Du X."/>
            <person name="Chen L."/>
            <person name="Yang M."/>
            <person name="Gaffney P.M."/>
            <person name="Wang S."/>
            <person name="Luo L."/>
            <person name="She Z."/>
            <person name="Ming Y."/>
            <person name="Huang W."/>
            <person name="Zhang S."/>
            <person name="Huang B."/>
            <person name="Zhang Y."/>
            <person name="Qu T."/>
            <person name="Ni P."/>
            <person name="Miao G."/>
            <person name="Wang J."/>
            <person name="Wang Q."/>
            <person name="Steinberg C.E."/>
            <person name="Wang H."/>
            <person name="Li N."/>
            <person name="Qian L."/>
            <person name="Zhang G."/>
            <person name="Li Y."/>
            <person name="Yang H."/>
            <person name="Liu X."/>
            <person name="Wang J."/>
            <person name="Yin Y."/>
            <person name="Wang J."/>
        </authorList>
    </citation>
    <scope>NUCLEOTIDE SEQUENCE [LARGE SCALE GENOMIC DNA]</scope>
    <source>
        <strain evidence="6">05x7-T-G4-1.051#20</strain>
    </source>
</reference>
<name>K1Q3A5_MAGGI</name>
<dbReference type="PANTHER" id="PTHR22906">
    <property type="entry name" value="PROPERDIN"/>
    <property type="match status" value="1"/>
</dbReference>
<evidence type="ECO:0000256" key="2">
    <source>
        <dbReference type="ARBA" id="ARBA00022525"/>
    </source>
</evidence>
<keyword evidence="4" id="KW-0677">Repeat</keyword>
<dbReference type="Pfam" id="PF00090">
    <property type="entry name" value="TSP_1"/>
    <property type="match status" value="1"/>
</dbReference>
<evidence type="ECO:0000256" key="1">
    <source>
        <dbReference type="ARBA" id="ARBA00004613"/>
    </source>
</evidence>
<dbReference type="HOGENOM" id="CLU_2529621_0_0_1"/>
<dbReference type="AlphaFoldDB" id="K1Q3A5"/>
<evidence type="ECO:0000256" key="4">
    <source>
        <dbReference type="ARBA" id="ARBA00022737"/>
    </source>
</evidence>
<keyword evidence="5" id="KW-1015">Disulfide bond</keyword>
<evidence type="ECO:0000256" key="3">
    <source>
        <dbReference type="ARBA" id="ARBA00022729"/>
    </source>
</evidence>
<dbReference type="FunFam" id="2.20.100.10:FF:000002">
    <property type="entry name" value="Unc-5 netrin receptor C"/>
    <property type="match status" value="1"/>
</dbReference>
<dbReference type="PANTHER" id="PTHR22906:SF43">
    <property type="entry name" value="PROPERDIN"/>
    <property type="match status" value="1"/>
</dbReference>
<accession>K1Q3A5</accession>
<gene>
    <name evidence="6" type="ORF">CGI_10023783</name>
</gene>
<organism evidence="6">
    <name type="scientific">Magallana gigas</name>
    <name type="common">Pacific oyster</name>
    <name type="synonym">Crassostrea gigas</name>
    <dbReference type="NCBI Taxonomy" id="29159"/>
    <lineage>
        <taxon>Eukaryota</taxon>
        <taxon>Metazoa</taxon>
        <taxon>Spiralia</taxon>
        <taxon>Lophotrochozoa</taxon>
        <taxon>Mollusca</taxon>
        <taxon>Bivalvia</taxon>
        <taxon>Autobranchia</taxon>
        <taxon>Pteriomorphia</taxon>
        <taxon>Ostreida</taxon>
        <taxon>Ostreoidea</taxon>
        <taxon>Ostreidae</taxon>
        <taxon>Magallana</taxon>
    </lineage>
</organism>
<protein>
    <submittedName>
        <fullName evidence="6">Netrin receptor UNC5B</fullName>
    </submittedName>
</protein>
<evidence type="ECO:0000256" key="5">
    <source>
        <dbReference type="ARBA" id="ARBA00023157"/>
    </source>
</evidence>
<dbReference type="EMBL" id="JH818466">
    <property type="protein sequence ID" value="EKC28398.1"/>
    <property type="molecule type" value="Genomic_DNA"/>
</dbReference>
<keyword evidence="2" id="KW-0964">Secreted</keyword>
<keyword evidence="6" id="KW-0675">Receptor</keyword>
<proteinExistence type="predicted"/>
<sequence>MGVNTEDKFCNIVVPVDGVWSAWSEWSNCKLVQCGVGNRTRSRSCDSPPPSGGGKDCEGEPEGSEGCDTLVCSSEECKNYCKYM</sequence>
<dbReference type="Gene3D" id="2.20.100.10">
    <property type="entry name" value="Thrombospondin type-1 (TSP1) repeat"/>
    <property type="match status" value="1"/>
</dbReference>
<dbReference type="InterPro" id="IPR036383">
    <property type="entry name" value="TSP1_rpt_sf"/>
</dbReference>
<dbReference type="SUPFAM" id="SSF82895">
    <property type="entry name" value="TSP-1 type 1 repeat"/>
    <property type="match status" value="1"/>
</dbReference>
<dbReference type="InParanoid" id="K1Q3A5"/>
<keyword evidence="3" id="KW-0732">Signal</keyword>
<dbReference type="SMART" id="SM00209">
    <property type="entry name" value="TSP1"/>
    <property type="match status" value="1"/>
</dbReference>
<dbReference type="InterPro" id="IPR000884">
    <property type="entry name" value="TSP1_rpt"/>
</dbReference>
<dbReference type="PRINTS" id="PR01705">
    <property type="entry name" value="TSP1REPEAT"/>
</dbReference>
<dbReference type="InterPro" id="IPR052065">
    <property type="entry name" value="Compl_asym_regulator"/>
</dbReference>
<dbReference type="PROSITE" id="PS50092">
    <property type="entry name" value="TSP1"/>
    <property type="match status" value="1"/>
</dbReference>
<comment type="subcellular location">
    <subcellularLocation>
        <location evidence="1">Secreted</location>
    </subcellularLocation>
</comment>
<evidence type="ECO:0000313" key="6">
    <source>
        <dbReference type="EMBL" id="EKC28398.1"/>
    </source>
</evidence>